<dbReference type="Gene3D" id="1.10.10.10">
    <property type="entry name" value="Winged helix-like DNA-binding domain superfamily/Winged helix DNA-binding domain"/>
    <property type="match status" value="1"/>
</dbReference>
<accession>A0ABZ0WR47</accession>
<dbReference type="PRINTS" id="PR00039">
    <property type="entry name" value="HTHLYSR"/>
</dbReference>
<proteinExistence type="inferred from homology"/>
<dbReference type="Gene3D" id="3.40.190.10">
    <property type="entry name" value="Periplasmic binding protein-like II"/>
    <property type="match status" value="2"/>
</dbReference>
<feature type="domain" description="HTH lysR-type" evidence="5">
    <location>
        <begin position="72"/>
        <end position="129"/>
    </location>
</feature>
<evidence type="ECO:0000256" key="2">
    <source>
        <dbReference type="ARBA" id="ARBA00023015"/>
    </source>
</evidence>
<evidence type="ECO:0000313" key="7">
    <source>
        <dbReference type="Proteomes" id="UP001325479"/>
    </source>
</evidence>
<dbReference type="Pfam" id="PF03466">
    <property type="entry name" value="LysR_substrate"/>
    <property type="match status" value="1"/>
</dbReference>
<evidence type="ECO:0000259" key="5">
    <source>
        <dbReference type="PROSITE" id="PS50931"/>
    </source>
</evidence>
<keyword evidence="7" id="KW-1185">Reference proteome</keyword>
<keyword evidence="3" id="KW-0238">DNA-binding</keyword>
<comment type="similarity">
    <text evidence="1">Belongs to the LysR transcriptional regulatory family.</text>
</comment>
<dbReference type="InterPro" id="IPR000847">
    <property type="entry name" value="LysR_HTH_N"/>
</dbReference>
<name>A0ABZ0WR47_9BURK</name>
<protein>
    <submittedName>
        <fullName evidence="6">LysR family transcriptional regulator</fullName>
    </submittedName>
</protein>
<keyword evidence="4" id="KW-0804">Transcription</keyword>
<dbReference type="CDD" id="cd05466">
    <property type="entry name" value="PBP2_LTTR_substrate"/>
    <property type="match status" value="1"/>
</dbReference>
<evidence type="ECO:0000256" key="3">
    <source>
        <dbReference type="ARBA" id="ARBA00023125"/>
    </source>
</evidence>
<reference evidence="6 7" key="1">
    <citation type="submission" date="2023-12" db="EMBL/GenBank/DDBJ databases">
        <title>Genome sequencing and assembly of bacterial species from a model synthetic community.</title>
        <authorList>
            <person name="Hogle S.L."/>
        </authorList>
    </citation>
    <scope>NUCLEOTIDE SEQUENCE [LARGE SCALE GENOMIC DNA]</scope>
    <source>
        <strain evidence="6 7">HAMBI 2494</strain>
    </source>
</reference>
<dbReference type="InterPro" id="IPR050950">
    <property type="entry name" value="HTH-type_LysR_regulators"/>
</dbReference>
<dbReference type="InterPro" id="IPR005119">
    <property type="entry name" value="LysR_subst-bd"/>
</dbReference>
<evidence type="ECO:0000256" key="1">
    <source>
        <dbReference type="ARBA" id="ARBA00009437"/>
    </source>
</evidence>
<dbReference type="SUPFAM" id="SSF53850">
    <property type="entry name" value="Periplasmic binding protein-like II"/>
    <property type="match status" value="1"/>
</dbReference>
<dbReference type="EMBL" id="CP139965">
    <property type="protein sequence ID" value="WQD79869.1"/>
    <property type="molecule type" value="Genomic_DNA"/>
</dbReference>
<dbReference type="InterPro" id="IPR036388">
    <property type="entry name" value="WH-like_DNA-bd_sf"/>
</dbReference>
<dbReference type="Proteomes" id="UP001325479">
    <property type="component" value="Chromosome"/>
</dbReference>
<dbReference type="PROSITE" id="PS50931">
    <property type="entry name" value="HTH_LYSR"/>
    <property type="match status" value="1"/>
</dbReference>
<dbReference type="SUPFAM" id="SSF46785">
    <property type="entry name" value="Winged helix' DNA-binding domain"/>
    <property type="match status" value="1"/>
</dbReference>
<evidence type="ECO:0000256" key="4">
    <source>
        <dbReference type="ARBA" id="ARBA00023163"/>
    </source>
</evidence>
<keyword evidence="2" id="KW-0805">Transcription regulation</keyword>
<dbReference type="Pfam" id="PF00126">
    <property type="entry name" value="HTH_1"/>
    <property type="match status" value="1"/>
</dbReference>
<sequence length="385" mass="42124">MVPFMVLWVDGEPILGSAGAAEFCIRQTYEARPEVLIQSAGRPNRCIIPATLPERPYSTAAGEKMRRTPPPIDLRALQAFVAVCETGSMTAAAKRIGVSQSAISQAVSALEREQGAVLFDRDSRPPRPNIAGRALLELAGPLLEHAQMVSTRVGDASDSGRLPVRLGCVDSFAATVGPELIRAVSGTSRQISMWSGITPGLSKQLHDRELDVAVCTQTALSDARIVEVPLFSEAFVAVVARSHLAGRPNVDWRTLAAELPLIRYTARSVIGQQVERLARHLGIDSPRRFEFDATDPLLSLVAARFGFAISTPLCLWQARHYLSEIAILPLPSGRLGRRDFFLLHRQDEWDDFVREIVELTRSVLDHSIRPALARALPHLADDALL</sequence>
<evidence type="ECO:0000313" key="6">
    <source>
        <dbReference type="EMBL" id="WQD79869.1"/>
    </source>
</evidence>
<dbReference type="InterPro" id="IPR036390">
    <property type="entry name" value="WH_DNA-bd_sf"/>
</dbReference>
<gene>
    <name evidence="6" type="ORF">U0042_09415</name>
</gene>
<dbReference type="PANTHER" id="PTHR30419">
    <property type="entry name" value="HTH-TYPE TRANSCRIPTIONAL REGULATOR YBHD"/>
    <property type="match status" value="1"/>
</dbReference>
<organism evidence="6 7">
    <name type="scientific">Paraburkholderia kururiensis</name>
    <dbReference type="NCBI Taxonomy" id="984307"/>
    <lineage>
        <taxon>Bacteria</taxon>
        <taxon>Pseudomonadati</taxon>
        <taxon>Pseudomonadota</taxon>
        <taxon>Betaproteobacteria</taxon>
        <taxon>Burkholderiales</taxon>
        <taxon>Burkholderiaceae</taxon>
        <taxon>Paraburkholderia</taxon>
    </lineage>
</organism>